<reference evidence="2 3" key="1">
    <citation type="submission" date="2016-06" db="EMBL/GenBank/DDBJ databases">
        <title>Evolution of pathogenesis and genome organization in the Tremellales.</title>
        <authorList>
            <person name="Cuomo C."/>
            <person name="Litvintseva A."/>
            <person name="Heitman J."/>
            <person name="Chen Y."/>
            <person name="Sun S."/>
            <person name="Springer D."/>
            <person name="Dromer F."/>
            <person name="Young S."/>
            <person name="Zeng Q."/>
            <person name="Chapman S."/>
            <person name="Gujja S."/>
            <person name="Saif S."/>
            <person name="Birren B."/>
        </authorList>
    </citation>
    <scope>NUCLEOTIDE SEQUENCE [LARGE SCALE GENOMIC DNA]</scope>
    <source>
        <strain evidence="2 3">ATCC 28783</strain>
    </source>
</reference>
<feature type="region of interest" description="Disordered" evidence="1">
    <location>
        <begin position="68"/>
        <end position="183"/>
    </location>
</feature>
<dbReference type="InParanoid" id="A0A4Q1BV43"/>
<keyword evidence="3" id="KW-1185">Reference proteome</keyword>
<name>A0A4Q1BV43_TREME</name>
<protein>
    <recommendedName>
        <fullName evidence="4">Securin</fullName>
    </recommendedName>
</protein>
<sequence>MFAPAPRSHFIPRTYTTTAHPHTTARKKTNKENDLPTKTPSRAGPAAGVLKTVNTGIRAGLGTTVQRDRNIVHVDSHEDIGPKRLFQSTNKPQPSDSMKPSKSLTFSQHIHPVQHTKTPGPKQKSLQQNRLRTPGPGIQVKQPDPAPLPSAARTRRRSRQSISLTPAQAEKSYQTPAPSHKWEDEISLGSIEEGLEGLQMEGEGKMFEVTGEEDVEYMPPKMQEIPYSPPWGHVDYVSQLERLASLPPLWSPSDDTSFVMPDLDFQIERLDVPLNLEDEPLDEPEFKNIFSSPICPPVKPIPAKNSLTGVKRPGAVPIRKPAGVTSTKRPLTSISKLDKAPTIRKPLSTVTRPMSQTKPPVTQTSRPSSLKPMRPNGSSCPITSRQVMGKKELQVLSDPILSSETYEPENFSLDL</sequence>
<feature type="region of interest" description="Disordered" evidence="1">
    <location>
        <begin position="1"/>
        <end position="50"/>
    </location>
</feature>
<accession>A0A4Q1BV43</accession>
<dbReference type="AlphaFoldDB" id="A0A4Q1BV43"/>
<evidence type="ECO:0000313" key="2">
    <source>
        <dbReference type="EMBL" id="RXK41876.1"/>
    </source>
</evidence>
<gene>
    <name evidence="2" type="ORF">M231_00875</name>
</gene>
<feature type="region of interest" description="Disordered" evidence="1">
    <location>
        <begin position="310"/>
        <end position="330"/>
    </location>
</feature>
<evidence type="ECO:0000256" key="1">
    <source>
        <dbReference type="SAM" id="MobiDB-lite"/>
    </source>
</evidence>
<feature type="compositionally biased region" description="Basic and acidic residues" evidence="1">
    <location>
        <begin position="68"/>
        <end position="82"/>
    </location>
</feature>
<feature type="compositionally biased region" description="Polar residues" evidence="1">
    <location>
        <begin position="349"/>
        <end position="368"/>
    </location>
</feature>
<dbReference type="VEuPathDB" id="FungiDB:TREMEDRAFT_65770"/>
<feature type="compositionally biased region" description="Low complexity" evidence="1">
    <location>
        <begin position="12"/>
        <end position="22"/>
    </location>
</feature>
<feature type="compositionally biased region" description="Polar residues" evidence="1">
    <location>
        <begin position="86"/>
        <end position="108"/>
    </location>
</feature>
<organism evidence="2 3">
    <name type="scientific">Tremella mesenterica</name>
    <name type="common">Jelly fungus</name>
    <dbReference type="NCBI Taxonomy" id="5217"/>
    <lineage>
        <taxon>Eukaryota</taxon>
        <taxon>Fungi</taxon>
        <taxon>Dikarya</taxon>
        <taxon>Basidiomycota</taxon>
        <taxon>Agaricomycotina</taxon>
        <taxon>Tremellomycetes</taxon>
        <taxon>Tremellales</taxon>
        <taxon>Tremellaceae</taxon>
        <taxon>Tremella</taxon>
    </lineage>
</organism>
<evidence type="ECO:0000313" key="3">
    <source>
        <dbReference type="Proteomes" id="UP000289152"/>
    </source>
</evidence>
<dbReference type="Proteomes" id="UP000289152">
    <property type="component" value="Unassembled WGS sequence"/>
</dbReference>
<proteinExistence type="predicted"/>
<dbReference type="OrthoDB" id="2565254at2759"/>
<feature type="compositionally biased region" description="Polar residues" evidence="1">
    <location>
        <begin position="162"/>
        <end position="177"/>
    </location>
</feature>
<evidence type="ECO:0008006" key="4">
    <source>
        <dbReference type="Google" id="ProtNLM"/>
    </source>
</evidence>
<feature type="region of interest" description="Disordered" evidence="1">
    <location>
        <begin position="349"/>
        <end position="383"/>
    </location>
</feature>
<dbReference type="EMBL" id="SDIL01000005">
    <property type="protein sequence ID" value="RXK41876.1"/>
    <property type="molecule type" value="Genomic_DNA"/>
</dbReference>
<comment type="caution">
    <text evidence="2">The sequence shown here is derived from an EMBL/GenBank/DDBJ whole genome shotgun (WGS) entry which is preliminary data.</text>
</comment>